<keyword evidence="4" id="KW-0812">Transmembrane</keyword>
<reference evidence="6 7" key="1">
    <citation type="submission" date="2020-04" db="EMBL/GenBank/DDBJ databases">
        <authorList>
            <person name="Yoon J."/>
        </authorList>
    </citation>
    <scope>NUCLEOTIDE SEQUENCE [LARGE SCALE GENOMIC DNA]</scope>
    <source>
        <strain evidence="6 7">DJ-13</strain>
    </source>
</reference>
<sequence length="494" mass="57347">MVLLHAFIAWGHSGSYKKNLSGPNLSFQDSIEWADYYYNIHRYKKAIPLYKKNLSDSAIKNTRILKKLALCEASLNNPQESVDYIHDYLLIEFNPSFLLNEDFSSIRNSKEFQLISEKVLPKISLWPVFYFFIAVIGIYIVMVLMGNRKIGLESRILVSLFVFIHSLFMLNLSVNLSNYVFEFPHTYLMSTWSSFLYGPLLFLYFKRISHRRRLNHIDYLHLLPTLLLTLFLLEEVYLKTGQSKIILMLNRIRYGLLPGDSEKLILIVVLKTISLAIYGLFVFKILKTINRANSNSKTTRWLGNIYYIHIAYVSTYIIYGISIILGSNSGVFYHTPILMMAAMVVYIGYAANVQPGVFSGQYEYINKLFTKYSKSGLTASLSEELRSELARLFAEEKLYRKSDINLDFVALKLNTSRHNTSQIINEHFNMGFHEYVNKHRIEEAKELLANTENLNIIDVAYEVGYNNKVTFNKAFKKETQLTPSQFLNENKFDN</sequence>
<proteinExistence type="predicted"/>
<gene>
    <name evidence="6" type="ORF">HCU67_13700</name>
</gene>
<dbReference type="PROSITE" id="PS00041">
    <property type="entry name" value="HTH_ARAC_FAMILY_1"/>
    <property type="match status" value="1"/>
</dbReference>
<evidence type="ECO:0000259" key="5">
    <source>
        <dbReference type="PROSITE" id="PS01124"/>
    </source>
</evidence>
<keyword evidence="3" id="KW-0804">Transcription</keyword>
<keyword evidence="1" id="KW-0805">Transcription regulation</keyword>
<evidence type="ECO:0000256" key="2">
    <source>
        <dbReference type="ARBA" id="ARBA00023125"/>
    </source>
</evidence>
<dbReference type="PANTHER" id="PTHR43280">
    <property type="entry name" value="ARAC-FAMILY TRANSCRIPTIONAL REGULATOR"/>
    <property type="match status" value="1"/>
</dbReference>
<evidence type="ECO:0000256" key="1">
    <source>
        <dbReference type="ARBA" id="ARBA00023015"/>
    </source>
</evidence>
<feature type="transmembrane region" description="Helical" evidence="4">
    <location>
        <begin position="217"/>
        <end position="233"/>
    </location>
</feature>
<protein>
    <submittedName>
        <fullName evidence="6">AraC family transcriptional regulator</fullName>
    </submittedName>
</protein>
<dbReference type="Pfam" id="PF12833">
    <property type="entry name" value="HTH_18"/>
    <property type="match status" value="1"/>
</dbReference>
<dbReference type="SUPFAM" id="SSF46689">
    <property type="entry name" value="Homeodomain-like"/>
    <property type="match status" value="1"/>
</dbReference>
<comment type="caution">
    <text evidence="6">The sequence shown here is derived from an EMBL/GenBank/DDBJ whole genome shotgun (WGS) entry which is preliminary data.</text>
</comment>
<evidence type="ECO:0000313" key="6">
    <source>
        <dbReference type="EMBL" id="NKI33007.1"/>
    </source>
</evidence>
<evidence type="ECO:0000313" key="7">
    <source>
        <dbReference type="Proteomes" id="UP000718451"/>
    </source>
</evidence>
<feature type="transmembrane region" description="Helical" evidence="4">
    <location>
        <begin position="264"/>
        <end position="283"/>
    </location>
</feature>
<keyword evidence="4" id="KW-0472">Membrane</keyword>
<dbReference type="Proteomes" id="UP000718451">
    <property type="component" value="Unassembled WGS sequence"/>
</dbReference>
<dbReference type="InterPro" id="IPR018062">
    <property type="entry name" value="HTH_AraC-typ_CS"/>
</dbReference>
<dbReference type="PANTHER" id="PTHR43280:SF29">
    <property type="entry name" value="ARAC-FAMILY TRANSCRIPTIONAL REGULATOR"/>
    <property type="match status" value="1"/>
</dbReference>
<feature type="domain" description="HTH araC/xylS-type" evidence="5">
    <location>
        <begin position="388"/>
        <end position="489"/>
    </location>
</feature>
<dbReference type="EMBL" id="JAAWWL010000002">
    <property type="protein sequence ID" value="NKI33007.1"/>
    <property type="molecule type" value="Genomic_DNA"/>
</dbReference>
<dbReference type="InterPro" id="IPR018060">
    <property type="entry name" value="HTH_AraC"/>
</dbReference>
<feature type="transmembrane region" description="Helical" evidence="4">
    <location>
        <begin position="331"/>
        <end position="351"/>
    </location>
</feature>
<keyword evidence="4" id="KW-1133">Transmembrane helix</keyword>
<dbReference type="Gene3D" id="1.10.10.60">
    <property type="entry name" value="Homeodomain-like"/>
    <property type="match status" value="2"/>
</dbReference>
<feature type="transmembrane region" description="Helical" evidence="4">
    <location>
        <begin position="304"/>
        <end position="325"/>
    </location>
</feature>
<organism evidence="6 7">
    <name type="scientific">Croceivirga thetidis</name>
    <dbReference type="NCBI Taxonomy" id="2721623"/>
    <lineage>
        <taxon>Bacteria</taxon>
        <taxon>Pseudomonadati</taxon>
        <taxon>Bacteroidota</taxon>
        <taxon>Flavobacteriia</taxon>
        <taxon>Flavobacteriales</taxon>
        <taxon>Flavobacteriaceae</taxon>
        <taxon>Croceivirga</taxon>
    </lineage>
</organism>
<keyword evidence="2" id="KW-0238">DNA-binding</keyword>
<keyword evidence="7" id="KW-1185">Reference proteome</keyword>
<dbReference type="SMART" id="SM00342">
    <property type="entry name" value="HTH_ARAC"/>
    <property type="match status" value="1"/>
</dbReference>
<evidence type="ECO:0000256" key="4">
    <source>
        <dbReference type="SAM" id="Phobius"/>
    </source>
</evidence>
<dbReference type="PROSITE" id="PS01124">
    <property type="entry name" value="HTH_ARAC_FAMILY_2"/>
    <property type="match status" value="1"/>
</dbReference>
<accession>A0ABX1GSR9</accession>
<dbReference type="InterPro" id="IPR009057">
    <property type="entry name" value="Homeodomain-like_sf"/>
</dbReference>
<evidence type="ECO:0000256" key="3">
    <source>
        <dbReference type="ARBA" id="ARBA00023163"/>
    </source>
</evidence>
<name>A0ABX1GSR9_9FLAO</name>
<feature type="transmembrane region" description="Helical" evidence="4">
    <location>
        <begin position="123"/>
        <end position="144"/>
    </location>
</feature>
<feature type="transmembrane region" description="Helical" evidence="4">
    <location>
        <begin position="186"/>
        <end position="205"/>
    </location>
</feature>
<feature type="transmembrane region" description="Helical" evidence="4">
    <location>
        <begin position="156"/>
        <end position="174"/>
    </location>
</feature>